<keyword evidence="2" id="KW-1185">Reference proteome</keyword>
<reference evidence="1 2" key="1">
    <citation type="submission" date="2024-09" db="EMBL/GenBank/DDBJ databases">
        <authorList>
            <person name="Sun Q."/>
            <person name="Mori K."/>
        </authorList>
    </citation>
    <scope>NUCLEOTIDE SEQUENCE [LARGE SCALE GENOMIC DNA]</scope>
    <source>
        <strain evidence="1 2">NCAIM B.02415</strain>
    </source>
</reference>
<proteinExistence type="predicted"/>
<gene>
    <name evidence="1" type="ORF">ACFFGT_32640</name>
</gene>
<name>A0ABV6LHM6_9SPHI</name>
<dbReference type="RefSeq" id="WP_377026708.1">
    <property type="nucleotide sequence ID" value="NZ_JBHLTS010000080.1"/>
</dbReference>
<evidence type="ECO:0000313" key="2">
    <source>
        <dbReference type="Proteomes" id="UP001589828"/>
    </source>
</evidence>
<accession>A0ABV6LHM6</accession>
<dbReference type="EMBL" id="JBHLTS010000080">
    <property type="protein sequence ID" value="MFC0519007.1"/>
    <property type="molecule type" value="Genomic_DNA"/>
</dbReference>
<dbReference type="Proteomes" id="UP001589828">
    <property type="component" value="Unassembled WGS sequence"/>
</dbReference>
<evidence type="ECO:0000313" key="1">
    <source>
        <dbReference type="EMBL" id="MFC0519007.1"/>
    </source>
</evidence>
<comment type="caution">
    <text evidence="1">The sequence shown here is derived from an EMBL/GenBank/DDBJ whole genome shotgun (WGS) entry which is preliminary data.</text>
</comment>
<protein>
    <submittedName>
        <fullName evidence="1">Uncharacterized protein</fullName>
    </submittedName>
</protein>
<sequence length="151" mass="17633">MIDLPKIKLFNRTEIQELIKTETDEFLELYLPRTSKQFFSEREDIAYDYAFAAYSGQLISEDTEYFEYTFSLPSEFVSYTFKIKNFDPEALAETLYDISCLYGYTGNDEDEENVTIEEVNQFLDDVEAGKITAACPELIAVFEEFTEEEED</sequence>
<organism evidence="1 2">
    <name type="scientific">Mucilaginibacter angelicae</name>
    <dbReference type="NCBI Taxonomy" id="869718"/>
    <lineage>
        <taxon>Bacteria</taxon>
        <taxon>Pseudomonadati</taxon>
        <taxon>Bacteroidota</taxon>
        <taxon>Sphingobacteriia</taxon>
        <taxon>Sphingobacteriales</taxon>
        <taxon>Sphingobacteriaceae</taxon>
        <taxon>Mucilaginibacter</taxon>
    </lineage>
</organism>